<dbReference type="AlphaFoldDB" id="A0A1F6VLH3"/>
<reference evidence="1 2" key="1">
    <citation type="journal article" date="2016" name="Nat. Commun.">
        <title>Thousands of microbial genomes shed light on interconnected biogeochemical processes in an aquifer system.</title>
        <authorList>
            <person name="Anantharaman K."/>
            <person name="Brown C.T."/>
            <person name="Hug L.A."/>
            <person name="Sharon I."/>
            <person name="Castelle C.J."/>
            <person name="Probst A.J."/>
            <person name="Thomas B.C."/>
            <person name="Singh A."/>
            <person name="Wilkins M.J."/>
            <person name="Karaoz U."/>
            <person name="Brodie E.L."/>
            <person name="Williams K.H."/>
            <person name="Hubbard S.S."/>
            <person name="Banfield J.F."/>
        </authorList>
    </citation>
    <scope>NUCLEOTIDE SEQUENCE [LARGE SCALE GENOMIC DNA]</scope>
</reference>
<proteinExistence type="predicted"/>
<accession>A0A1F6VLH3</accession>
<sequence length="87" mass="10146">MEKSPQIKQNPSLVEAYKLVHNEEPVGMSDYEITRRIIEVIGNENWIPKDLNRKVISAIKSVEYPDEETKKKTLIDLEDFLAYPVKE</sequence>
<organism evidence="1 2">
    <name type="scientific">Candidatus Nomurabacteria bacterium RIFCSPHIGHO2_01_FULL_42_16</name>
    <dbReference type="NCBI Taxonomy" id="1801743"/>
    <lineage>
        <taxon>Bacteria</taxon>
        <taxon>Candidatus Nomuraibacteriota</taxon>
    </lineage>
</organism>
<dbReference type="Proteomes" id="UP000178059">
    <property type="component" value="Unassembled WGS sequence"/>
</dbReference>
<protein>
    <submittedName>
        <fullName evidence="1">Uncharacterized protein</fullName>
    </submittedName>
</protein>
<dbReference type="STRING" id="1801743.A2824_03800"/>
<comment type="caution">
    <text evidence="1">The sequence shown here is derived from an EMBL/GenBank/DDBJ whole genome shotgun (WGS) entry which is preliminary data.</text>
</comment>
<gene>
    <name evidence="1" type="ORF">A2824_03800</name>
</gene>
<evidence type="ECO:0000313" key="2">
    <source>
        <dbReference type="Proteomes" id="UP000178059"/>
    </source>
</evidence>
<evidence type="ECO:0000313" key="1">
    <source>
        <dbReference type="EMBL" id="OGI70504.1"/>
    </source>
</evidence>
<name>A0A1F6VLH3_9BACT</name>
<dbReference type="EMBL" id="MFTT01000006">
    <property type="protein sequence ID" value="OGI70504.1"/>
    <property type="molecule type" value="Genomic_DNA"/>
</dbReference>